<evidence type="ECO:0000256" key="7">
    <source>
        <dbReference type="ARBA" id="ARBA00023033"/>
    </source>
</evidence>
<dbReference type="InterPro" id="IPR010971">
    <property type="entry name" value="UbiH/COQ6"/>
</dbReference>
<evidence type="ECO:0000256" key="2">
    <source>
        <dbReference type="ARBA" id="ARBA00004749"/>
    </source>
</evidence>
<dbReference type="InterPro" id="IPR036188">
    <property type="entry name" value="FAD/NAD-bd_sf"/>
</dbReference>
<dbReference type="Pfam" id="PF01494">
    <property type="entry name" value="FAD_binding_3"/>
    <property type="match status" value="1"/>
</dbReference>
<dbReference type="SUPFAM" id="SSF51905">
    <property type="entry name" value="FAD/NAD(P)-binding domain"/>
    <property type="match status" value="1"/>
</dbReference>
<dbReference type="AlphaFoldDB" id="A0A1T0CI34"/>
<comment type="caution">
    <text evidence="9">The sequence shown here is derived from an EMBL/GenBank/DDBJ whole genome shotgun (WGS) entry which is preliminary data.</text>
</comment>
<keyword evidence="5" id="KW-0274">FAD</keyword>
<reference evidence="9 10" key="1">
    <citation type="submission" date="2017-02" db="EMBL/GenBank/DDBJ databases">
        <title>Draft genome sequence of Moraxella lincolnii CCUG 9405T type strain.</title>
        <authorList>
            <person name="Salva-Serra F."/>
            <person name="Engstrom-Jakobsson H."/>
            <person name="Thorell K."/>
            <person name="Jaen-Luchoro D."/>
            <person name="Gonzales-Siles L."/>
            <person name="Karlsson R."/>
            <person name="Yazdan S."/>
            <person name="Boulund F."/>
            <person name="Johnning A."/>
            <person name="Engstrand L."/>
            <person name="Kristiansson E."/>
            <person name="Moore E."/>
        </authorList>
    </citation>
    <scope>NUCLEOTIDE SEQUENCE [LARGE SCALE GENOMIC DNA]</scope>
    <source>
        <strain evidence="9 10">CCUG 9405</strain>
    </source>
</reference>
<evidence type="ECO:0000256" key="4">
    <source>
        <dbReference type="ARBA" id="ARBA00022630"/>
    </source>
</evidence>
<gene>
    <name evidence="9" type="ORF">B0682_04025</name>
</gene>
<keyword evidence="10" id="KW-1185">Reference proteome</keyword>
<dbReference type="PANTHER" id="PTHR43876:SF8">
    <property type="entry name" value="2-OCTAPRENYL-6-METHOXYPHENOL HYDROXYLASE"/>
    <property type="match status" value="1"/>
</dbReference>
<dbReference type="PRINTS" id="PR00420">
    <property type="entry name" value="RNGMNOXGNASE"/>
</dbReference>
<comment type="cofactor">
    <cofactor evidence="1">
        <name>FAD</name>
        <dbReference type="ChEBI" id="CHEBI:57692"/>
    </cofactor>
</comment>
<evidence type="ECO:0000256" key="3">
    <source>
        <dbReference type="ARBA" id="ARBA00005349"/>
    </source>
</evidence>
<comment type="similarity">
    <text evidence="3">Belongs to the UbiH/COQ6 family.</text>
</comment>
<keyword evidence="7" id="KW-0503">Monooxygenase</keyword>
<feature type="domain" description="FAD-binding" evidence="8">
    <location>
        <begin position="22"/>
        <end position="404"/>
    </location>
</feature>
<proteinExistence type="inferred from homology"/>
<evidence type="ECO:0000256" key="6">
    <source>
        <dbReference type="ARBA" id="ARBA00023002"/>
    </source>
</evidence>
<accession>A0A1T0CI34</accession>
<dbReference type="Proteomes" id="UP000191094">
    <property type="component" value="Unassembled WGS sequence"/>
</dbReference>
<keyword evidence="4" id="KW-0285">Flavoprotein</keyword>
<dbReference type="GO" id="GO:0008681">
    <property type="term" value="F:2-octaprenyl-6-methoxyphenol hydroxylase activity"/>
    <property type="evidence" value="ECO:0007669"/>
    <property type="project" value="TreeGrafter"/>
</dbReference>
<evidence type="ECO:0000313" key="9">
    <source>
        <dbReference type="EMBL" id="OOS22026.1"/>
    </source>
</evidence>
<dbReference type="EMBL" id="MUYT01000004">
    <property type="protein sequence ID" value="OOS22026.1"/>
    <property type="molecule type" value="Genomic_DNA"/>
</dbReference>
<organism evidence="9 10">
    <name type="scientific">Lwoffella lincolnii</name>
    <dbReference type="NCBI Taxonomy" id="90241"/>
    <lineage>
        <taxon>Bacteria</taxon>
        <taxon>Pseudomonadati</taxon>
        <taxon>Pseudomonadota</taxon>
        <taxon>Gammaproteobacteria</taxon>
        <taxon>Moraxellales</taxon>
        <taxon>Moraxellaceae</taxon>
        <taxon>Lwoffella</taxon>
    </lineage>
</organism>
<dbReference type="NCBIfam" id="TIGR01988">
    <property type="entry name" value="Ubi-OHases"/>
    <property type="match status" value="1"/>
</dbReference>
<evidence type="ECO:0000256" key="5">
    <source>
        <dbReference type="ARBA" id="ARBA00022827"/>
    </source>
</evidence>
<comment type="pathway">
    <text evidence="2">Cofactor biosynthesis; ubiquinone biosynthesis.</text>
</comment>
<dbReference type="PANTHER" id="PTHR43876">
    <property type="entry name" value="UBIQUINONE BIOSYNTHESIS MONOOXYGENASE COQ6, MITOCHONDRIAL"/>
    <property type="match status" value="1"/>
</dbReference>
<dbReference type="GO" id="GO:0006744">
    <property type="term" value="P:ubiquinone biosynthetic process"/>
    <property type="evidence" value="ECO:0007669"/>
    <property type="project" value="UniProtKB-UniPathway"/>
</dbReference>
<sequence length="452" mass="49906">MQATNDTTDDNSTQNNRLSTQTVLIIGGGNVGLSFALLLADKGIHSTVLEKNTYPSISPDEDLDREQFDSRNMALSRRTVQIYQSITLHGHKKHGHKNGHKLWDDLQSHACRIDEVKISEQGSFGKATLDKHAEGVESFGQVMENAWLSKKLLLAVQANPHITLLDGATLTDIEQTPKEVTIHFHRHNNPNHNNPNHNNSNQTLTADLLVACDGQHSPSRKLLGIGTTSHDYHQVGIVGVVMTDKPHNHQAIERFTSAGLVAVLPLTDANGDGRERQQGHRRSVVWVCPTGEEQRYLADEQYFLDAIQASFGSRAGKFIKAGKRGAYPLVKVLADSQVKGRCVIMGNAAHTLHPVAGQGFNLCLRDADTLAKMIHQQIMRGGDIADSHMLSAYEKRRKADQKRVEWFCDAVVYGFTVKNPALKLARNVALIAFDKVPFIKPMVATFAMGLKS</sequence>
<dbReference type="GO" id="GO:0071949">
    <property type="term" value="F:FAD binding"/>
    <property type="evidence" value="ECO:0007669"/>
    <property type="project" value="InterPro"/>
</dbReference>
<dbReference type="UniPathway" id="UPA00232"/>
<evidence type="ECO:0000313" key="10">
    <source>
        <dbReference type="Proteomes" id="UP000191094"/>
    </source>
</evidence>
<evidence type="ECO:0000259" key="8">
    <source>
        <dbReference type="Pfam" id="PF01494"/>
    </source>
</evidence>
<dbReference type="Gene3D" id="3.50.50.60">
    <property type="entry name" value="FAD/NAD(P)-binding domain"/>
    <property type="match status" value="2"/>
</dbReference>
<dbReference type="InterPro" id="IPR051205">
    <property type="entry name" value="UbiH/COQ6_monooxygenase"/>
</dbReference>
<dbReference type="STRING" id="90241.B0682_04025"/>
<keyword evidence="6" id="KW-0560">Oxidoreductase</keyword>
<dbReference type="InterPro" id="IPR002938">
    <property type="entry name" value="FAD-bd"/>
</dbReference>
<keyword evidence="9" id="KW-0830">Ubiquinone</keyword>
<evidence type="ECO:0000256" key="1">
    <source>
        <dbReference type="ARBA" id="ARBA00001974"/>
    </source>
</evidence>
<protein>
    <submittedName>
        <fullName evidence="9">Ubiquinone biosynthesis protein UbiH</fullName>
    </submittedName>
</protein>
<name>A0A1T0CI34_9GAMM</name>